<comment type="cofactor">
    <cofactor evidence="12">
        <name>a divalent metal cation</name>
        <dbReference type="ChEBI" id="CHEBI:60240"/>
    </cofactor>
    <text evidence="12">Binds 2 divalent metal cations per subunit. Site 1 may preferentially bind zinc ions, while site 2 has a preference for magnesium and/or manganese ions.</text>
</comment>
<dbReference type="Pfam" id="PF13458">
    <property type="entry name" value="Peripla_BP_6"/>
    <property type="match status" value="1"/>
</dbReference>
<dbReference type="CDD" id="cd15047">
    <property type="entry name" value="7tmC_GABA-B-like"/>
    <property type="match status" value="1"/>
</dbReference>
<feature type="binding site" evidence="11">
    <location>
        <position position="1059"/>
    </location>
    <ligand>
        <name>Zn(2+)</name>
        <dbReference type="ChEBI" id="CHEBI:29105"/>
        <label>2</label>
    </ligand>
</feature>
<dbReference type="SUPFAM" id="SSF109604">
    <property type="entry name" value="HD-domain/PDEase-like"/>
    <property type="match status" value="1"/>
</dbReference>
<keyword evidence="6 13" id="KW-1133">Transmembrane helix</keyword>
<evidence type="ECO:0000259" key="15">
    <source>
        <dbReference type="PROSITE" id="PS50259"/>
    </source>
</evidence>
<dbReference type="SUPFAM" id="SSF53822">
    <property type="entry name" value="Periplasmic binding protein-like I"/>
    <property type="match status" value="1"/>
</dbReference>
<dbReference type="GO" id="GO:0004114">
    <property type="term" value="F:3',5'-cyclic-nucleotide phosphodiesterase activity"/>
    <property type="evidence" value="ECO:0007669"/>
    <property type="project" value="InterPro"/>
</dbReference>
<evidence type="ECO:0000256" key="2">
    <source>
        <dbReference type="ARBA" id="ARBA00022692"/>
    </source>
</evidence>
<feature type="binding site" evidence="10">
    <location>
        <position position="1246"/>
    </location>
    <ligand>
        <name>AMP</name>
        <dbReference type="ChEBI" id="CHEBI:456215"/>
    </ligand>
</feature>
<keyword evidence="5 12" id="KW-0378">Hydrolase</keyword>
<dbReference type="InterPro" id="IPR002073">
    <property type="entry name" value="PDEase_catalytic_dom"/>
</dbReference>
<evidence type="ECO:0000256" key="1">
    <source>
        <dbReference type="ARBA" id="ARBA00004141"/>
    </source>
</evidence>
<dbReference type="InterPro" id="IPR036971">
    <property type="entry name" value="PDEase_catalytic_dom_sf"/>
</dbReference>
<evidence type="ECO:0000256" key="3">
    <source>
        <dbReference type="ARBA" id="ARBA00022723"/>
    </source>
</evidence>
<feature type="domain" description="G-protein coupled receptors family 3 profile" evidence="15">
    <location>
        <begin position="582"/>
        <end position="769"/>
    </location>
</feature>
<dbReference type="Pfam" id="PF00003">
    <property type="entry name" value="7tm_3"/>
    <property type="match status" value="1"/>
</dbReference>
<keyword evidence="7 13" id="KW-0472">Membrane</keyword>
<dbReference type="EC" id="3.1.4.-" evidence="12"/>
<feature type="domain" description="PDEase" evidence="16">
    <location>
        <begin position="916"/>
        <end position="1290"/>
    </location>
</feature>
<feature type="transmembrane region" description="Helical" evidence="13">
    <location>
        <begin position="625"/>
        <end position="650"/>
    </location>
</feature>
<evidence type="ECO:0000256" key="14">
    <source>
        <dbReference type="SAM" id="SignalP"/>
    </source>
</evidence>
<reference evidence="17" key="1">
    <citation type="submission" date="2020-06" db="EMBL/GenBank/DDBJ databases">
        <authorList>
            <consortium name="Plant Systems Biology data submission"/>
        </authorList>
    </citation>
    <scope>NUCLEOTIDE SEQUENCE</scope>
    <source>
        <strain evidence="17">D6</strain>
    </source>
</reference>
<evidence type="ECO:0000256" key="10">
    <source>
        <dbReference type="PIRSR" id="PIRSR623088-2"/>
    </source>
</evidence>
<gene>
    <name evidence="17" type="ORF">SEMRO_857_G211710.1</name>
</gene>
<feature type="binding site" evidence="10">
    <location>
        <begin position="1018"/>
        <end position="1022"/>
    </location>
    <ligand>
        <name>AMP</name>
        <dbReference type="ChEBI" id="CHEBI:456215"/>
    </ligand>
</feature>
<feature type="transmembrane region" description="Helical" evidence="13">
    <location>
        <begin position="502"/>
        <end position="527"/>
    </location>
</feature>
<feature type="binding site" evidence="11">
    <location>
        <position position="1022"/>
    </location>
    <ligand>
        <name>Zn(2+)</name>
        <dbReference type="ChEBI" id="CHEBI:29105"/>
        <label>1</label>
    </ligand>
</feature>
<accession>A0A9N8HJF8</accession>
<dbReference type="GO" id="GO:0046872">
    <property type="term" value="F:metal ion binding"/>
    <property type="evidence" value="ECO:0007669"/>
    <property type="project" value="UniProtKB-KW"/>
</dbReference>
<dbReference type="InterPro" id="IPR028081">
    <property type="entry name" value="Leu-bd"/>
</dbReference>
<evidence type="ECO:0000313" key="18">
    <source>
        <dbReference type="Proteomes" id="UP001153069"/>
    </source>
</evidence>
<dbReference type="CDD" id="cd00077">
    <property type="entry name" value="HDc"/>
    <property type="match status" value="1"/>
</dbReference>
<evidence type="ECO:0000256" key="6">
    <source>
        <dbReference type="ARBA" id="ARBA00022989"/>
    </source>
</evidence>
<feature type="active site" description="Proton donor" evidence="9">
    <location>
        <position position="1018"/>
    </location>
</feature>
<dbReference type="InterPro" id="IPR023174">
    <property type="entry name" value="PDEase_CS"/>
</dbReference>
<dbReference type="EMBL" id="CAICTM010000856">
    <property type="protein sequence ID" value="CAB9517448.1"/>
    <property type="molecule type" value="Genomic_DNA"/>
</dbReference>
<dbReference type="Pfam" id="PF00233">
    <property type="entry name" value="PDEase_I"/>
    <property type="match status" value="1"/>
</dbReference>
<dbReference type="PANTHER" id="PTHR11347">
    <property type="entry name" value="CYCLIC NUCLEOTIDE PHOSPHODIESTERASE"/>
    <property type="match status" value="1"/>
</dbReference>
<feature type="binding site" evidence="10">
    <location>
        <position position="1195"/>
    </location>
    <ligand>
        <name>AMP</name>
        <dbReference type="ChEBI" id="CHEBI:456215"/>
    </ligand>
</feature>
<feature type="binding site" evidence="11">
    <location>
        <position position="1058"/>
    </location>
    <ligand>
        <name>Zn(2+)</name>
        <dbReference type="ChEBI" id="CHEBI:29105"/>
        <label>1</label>
    </ligand>
</feature>
<keyword evidence="18" id="KW-1185">Reference proteome</keyword>
<evidence type="ECO:0000256" key="8">
    <source>
        <dbReference type="ARBA" id="ARBA00023180"/>
    </source>
</evidence>
<evidence type="ECO:0000256" key="12">
    <source>
        <dbReference type="RuleBase" id="RU363067"/>
    </source>
</evidence>
<keyword evidence="3 11" id="KW-0479">Metal-binding</keyword>
<organism evidence="17 18">
    <name type="scientific">Seminavis robusta</name>
    <dbReference type="NCBI Taxonomy" id="568900"/>
    <lineage>
        <taxon>Eukaryota</taxon>
        <taxon>Sar</taxon>
        <taxon>Stramenopiles</taxon>
        <taxon>Ochrophyta</taxon>
        <taxon>Bacillariophyta</taxon>
        <taxon>Bacillariophyceae</taxon>
        <taxon>Bacillariophycidae</taxon>
        <taxon>Naviculales</taxon>
        <taxon>Naviculaceae</taxon>
        <taxon>Seminavis</taxon>
    </lineage>
</organism>
<protein>
    <recommendedName>
        <fullName evidence="12">Phosphodiesterase</fullName>
        <ecNumber evidence="12">3.1.4.-</ecNumber>
    </recommendedName>
</protein>
<dbReference type="Gene3D" id="1.10.1300.10">
    <property type="entry name" value="3'5'-cyclic nucleotide phosphodiesterase, catalytic domain"/>
    <property type="match status" value="1"/>
</dbReference>
<dbReference type="Gene3D" id="3.40.50.2300">
    <property type="match status" value="2"/>
</dbReference>
<feature type="transmembrane region" description="Helical" evidence="13">
    <location>
        <begin position="681"/>
        <end position="701"/>
    </location>
</feature>
<dbReference type="InterPro" id="IPR003607">
    <property type="entry name" value="HD/PDEase_dom"/>
</dbReference>
<feature type="binding site" evidence="11">
    <location>
        <position position="1059"/>
    </location>
    <ligand>
        <name>Zn(2+)</name>
        <dbReference type="ChEBI" id="CHEBI:29105"/>
        <label>1</label>
    </ligand>
</feature>
<feature type="chain" id="PRO_5040245002" description="Phosphodiesterase" evidence="14">
    <location>
        <begin position="26"/>
        <end position="1312"/>
    </location>
</feature>
<dbReference type="Proteomes" id="UP001153069">
    <property type="component" value="Unassembled WGS sequence"/>
</dbReference>
<dbReference type="OrthoDB" id="46051at2759"/>
<dbReference type="PRINTS" id="PR00387">
    <property type="entry name" value="PDIESTERASE1"/>
</dbReference>
<keyword evidence="4 14" id="KW-0732">Signal</keyword>
<feature type="binding site" evidence="10">
    <location>
        <position position="1059"/>
    </location>
    <ligand>
        <name>AMP</name>
        <dbReference type="ChEBI" id="CHEBI:456215"/>
    </ligand>
</feature>
<feature type="transmembrane region" description="Helical" evidence="13">
    <location>
        <begin position="539"/>
        <end position="560"/>
    </location>
</feature>
<dbReference type="SMART" id="SM00471">
    <property type="entry name" value="HDc"/>
    <property type="match status" value="1"/>
</dbReference>
<evidence type="ECO:0000256" key="7">
    <source>
        <dbReference type="ARBA" id="ARBA00023136"/>
    </source>
</evidence>
<proteinExistence type="inferred from homology"/>
<evidence type="ECO:0000256" key="13">
    <source>
        <dbReference type="SAM" id="Phobius"/>
    </source>
</evidence>
<dbReference type="InterPro" id="IPR028082">
    <property type="entry name" value="Peripla_BP_I"/>
</dbReference>
<evidence type="ECO:0000256" key="5">
    <source>
        <dbReference type="ARBA" id="ARBA00022801"/>
    </source>
</evidence>
<dbReference type="GO" id="GO:0016020">
    <property type="term" value="C:membrane"/>
    <property type="evidence" value="ECO:0007669"/>
    <property type="project" value="UniProtKB-SubCell"/>
</dbReference>
<feature type="signal peptide" evidence="14">
    <location>
        <begin position="1"/>
        <end position="25"/>
    </location>
</feature>
<sequence>MRMRMRLALLGCVLLTISSRSLCHAQSNNVTSVTTSSTSSSSDVLVSMSRSVDTTTTTTNSTSNGCTFAGKLVFGMPTTLDQSGKYFTFGQIQTSTNQLVADFINQERCGIRLMSRGQYALELRYYDDRSSVSVTQRIGRKLIDNNNSGVDFIMAGYPSGLTEPLAEIVDSRHRMLMAGTAANPTIYANRPKTFGVNPSAKLSHESGLQAFANAGAKTVVTIMEDYSVLQTQCGAVPELAASLNMTLISSNLVAASPNISQLEPLARNIAKQNPDVVLTCFYDCVPWMQALRHAKWTPKGLSATICMGSETLHEGVATTDIPYLAGPSPWNPTVVSKDALTGWSSQEFADRFLTESSHDTVPYHAALFATALSILVQSMEATDSTNEDTLVNYMLNQTFRTTLGNVAFNPNGQNKISPPLVQYDTNGVIQTVYPPNVASAPLLYPMPTWEQRDCQHVSPCGQEGGECTRQGHCVCLPPQISVGSGATAACNDPEELNFLPSALVACGYALCVLALVASAVAGVWTWIHRRAWIVKASQPAVLGLILVGCAISTLSMIFMGFQTTYRQLDDGQENPEVARVDAACMAVPWLYGVGFVIAFSALLAKIERVRLINKAGKTKENTKIGLMRVGHIVLFMLTVEIAILAAWQIVSPYQWEREVLQEENGFPVESVGRCSSDQGPYFLLALIIFHIAALFYALLLCFQTRHIDDDFAESDNIAQTVAFMFQVLTLAVPIAVLVEDSNNIYYFVQICTVFLQNFTVLALMFVPKMIKNSTAQGNAFTLTRKDSIPMASITHCKWDEGVDVIHELIAEDSIGFTDEQRDKLVMVKSLLLNRHRKMSQKEEKLSYVPTNLLLKRSTANNFIMREFGGVMLDDNMSMSEYSTTLESTRSAFLFASDSAYFQDDGIYHVPPEFHLLPKEKKESVCDMLSFASLNHWGFNIFELLEVTDGHPLVFVGWAILGSPYSQMAMAKAAGRKTPDQFDLGGYKFPDEKGFNVPVRTLCDYLRVIEEDYENNPYHNAIHAADVLQSLHSLIQMTKDTLKPSKEELLSILLAAAVHDVKHPGRNNAFQSQALTGFSLTYNKTSILENLHASHAFRRMLNIDFTSDESGPNDVRKVSKHFNILCNLKKKQFHSVREKVIDAILHTDMSKHFEFVNKMKAMALARHQPGDSQSEASGPKDEEVWQILLFLLHMADISNSAKPDPIFSLWAERVMEEFFQQGDEESRLGMPISNLCNRATVNIPDSQFGFMNFVVQPSYDVLGQLLPEVQEAVLPIVSRNLDYWQLEKEKKHIRGASHKKEQAVEALNHEKSN</sequence>
<comment type="caution">
    <text evidence="17">The sequence shown here is derived from an EMBL/GenBank/DDBJ whole genome shotgun (WGS) entry which is preliminary data.</text>
</comment>
<dbReference type="InterPro" id="IPR017978">
    <property type="entry name" value="GPCR_3_C"/>
</dbReference>
<keyword evidence="2 13" id="KW-0812">Transmembrane</keyword>
<dbReference type="InterPro" id="IPR023088">
    <property type="entry name" value="PDEase"/>
</dbReference>
<name>A0A9N8HJF8_9STRA</name>
<evidence type="ECO:0000256" key="11">
    <source>
        <dbReference type="PIRSR" id="PIRSR623088-3"/>
    </source>
</evidence>
<dbReference type="PROSITE" id="PS51845">
    <property type="entry name" value="PDEASE_I_2"/>
    <property type="match status" value="1"/>
</dbReference>
<feature type="binding site" evidence="11">
    <location>
        <position position="1195"/>
    </location>
    <ligand>
        <name>Zn(2+)</name>
        <dbReference type="ChEBI" id="CHEBI:29105"/>
        <label>1</label>
    </ligand>
</feature>
<comment type="subcellular location">
    <subcellularLocation>
        <location evidence="1">Membrane</location>
        <topology evidence="1">Multi-pass membrane protein</topology>
    </subcellularLocation>
</comment>
<keyword evidence="8" id="KW-0325">Glycoprotein</keyword>
<feature type="transmembrane region" description="Helical" evidence="13">
    <location>
        <begin position="744"/>
        <end position="766"/>
    </location>
</feature>
<dbReference type="PROSITE" id="PS50259">
    <property type="entry name" value="G_PROTEIN_RECEP_F3_4"/>
    <property type="match status" value="1"/>
</dbReference>
<feature type="transmembrane region" description="Helical" evidence="13">
    <location>
        <begin position="580"/>
        <end position="604"/>
    </location>
</feature>
<evidence type="ECO:0000313" key="17">
    <source>
        <dbReference type="EMBL" id="CAB9517448.1"/>
    </source>
</evidence>
<evidence type="ECO:0000256" key="9">
    <source>
        <dbReference type="PIRSR" id="PIRSR623088-1"/>
    </source>
</evidence>
<evidence type="ECO:0000259" key="16">
    <source>
        <dbReference type="PROSITE" id="PS51845"/>
    </source>
</evidence>
<dbReference type="GO" id="GO:0004930">
    <property type="term" value="F:G protein-coupled receptor activity"/>
    <property type="evidence" value="ECO:0007669"/>
    <property type="project" value="InterPro"/>
</dbReference>
<comment type="similarity">
    <text evidence="12">Belongs to the cyclic nucleotide phosphodiesterase family.</text>
</comment>
<evidence type="ECO:0000256" key="4">
    <source>
        <dbReference type="ARBA" id="ARBA00022729"/>
    </source>
</evidence>
<dbReference type="PROSITE" id="PS00126">
    <property type="entry name" value="PDEASE_I_1"/>
    <property type="match status" value="1"/>
</dbReference>